<organism evidence="4 5">
    <name type="scientific">Virgibacillus siamensis</name>
    <dbReference type="NCBI Taxonomy" id="480071"/>
    <lineage>
        <taxon>Bacteria</taxon>
        <taxon>Bacillati</taxon>
        <taxon>Bacillota</taxon>
        <taxon>Bacilli</taxon>
        <taxon>Bacillales</taxon>
        <taxon>Bacillaceae</taxon>
        <taxon>Virgibacillus</taxon>
    </lineage>
</organism>
<keyword evidence="1" id="KW-0175">Coiled coil</keyword>
<sequence>MHHCPYCGMKVKENESYCIKCGRQLPEDILMRLENRKEFNKFWYIPVAVFAFIVLSSGIYYVFMQNQIADAKDLYKKAEDVAMEGKFNKAEQLLEESLKNSKDFDQAELALNYVQKGIDIESDLKQANKLMKQQEFQQALSIIKDAENSIMNYEGAAVTELINTLTAKRNKIKIEQLKYKLGHDPSISELKTLVWEAEAVKTEEASKITGKIRNQIIDYTFSKASEQLNAKQFSDAAIIVEEGLKYAPDSEKLQSLKTTIDKEKIAFETAQRERIEQAINTAEKERAFNRNEAVKLVSVSLDNNQQGNIVVKGKVKSNATVSINTILVEYSLLTKDGKKYTSNEVYVYPDTLYPDETGKFEFTHYDIDKKDSDIKVQVDQINWYTD</sequence>
<accession>A0ABP3RSP6</accession>
<feature type="coiled-coil region" evidence="1">
    <location>
        <begin position="253"/>
        <end position="292"/>
    </location>
</feature>
<feature type="transmembrane region" description="Helical" evidence="2">
    <location>
        <begin position="42"/>
        <end position="63"/>
    </location>
</feature>
<evidence type="ECO:0000313" key="4">
    <source>
        <dbReference type="EMBL" id="GAA0613698.1"/>
    </source>
</evidence>
<proteinExistence type="predicted"/>
<evidence type="ECO:0000256" key="1">
    <source>
        <dbReference type="SAM" id="Coils"/>
    </source>
</evidence>
<keyword evidence="2" id="KW-1133">Transmembrane helix</keyword>
<gene>
    <name evidence="4" type="ORF">GCM10009001_33670</name>
</gene>
<evidence type="ECO:0000259" key="3">
    <source>
        <dbReference type="Pfam" id="PF13240"/>
    </source>
</evidence>
<dbReference type="EMBL" id="BAAADS010000025">
    <property type="protein sequence ID" value="GAA0613698.1"/>
    <property type="molecule type" value="Genomic_DNA"/>
</dbReference>
<dbReference type="RefSeq" id="WP_343816395.1">
    <property type="nucleotide sequence ID" value="NZ_BAAADS010000025.1"/>
</dbReference>
<keyword evidence="2" id="KW-0472">Membrane</keyword>
<dbReference type="Pfam" id="PF13240">
    <property type="entry name" value="Zn_Ribbon_1"/>
    <property type="match status" value="1"/>
</dbReference>
<evidence type="ECO:0000256" key="2">
    <source>
        <dbReference type="SAM" id="Phobius"/>
    </source>
</evidence>
<comment type="caution">
    <text evidence="4">The sequence shown here is derived from an EMBL/GenBank/DDBJ whole genome shotgun (WGS) entry which is preliminary data.</text>
</comment>
<feature type="domain" description="Zinc-ribbon" evidence="3">
    <location>
        <begin position="3"/>
        <end position="25"/>
    </location>
</feature>
<evidence type="ECO:0000313" key="5">
    <source>
        <dbReference type="Proteomes" id="UP001500866"/>
    </source>
</evidence>
<keyword evidence="5" id="KW-1185">Reference proteome</keyword>
<keyword evidence="2" id="KW-0812">Transmembrane</keyword>
<dbReference type="InterPro" id="IPR026870">
    <property type="entry name" value="Zinc_ribbon_dom"/>
</dbReference>
<protein>
    <recommendedName>
        <fullName evidence="3">Zinc-ribbon domain-containing protein</fullName>
    </recommendedName>
</protein>
<reference evidence="5" key="1">
    <citation type="journal article" date="2019" name="Int. J. Syst. Evol. Microbiol.">
        <title>The Global Catalogue of Microorganisms (GCM) 10K type strain sequencing project: providing services to taxonomists for standard genome sequencing and annotation.</title>
        <authorList>
            <consortium name="The Broad Institute Genomics Platform"/>
            <consortium name="The Broad Institute Genome Sequencing Center for Infectious Disease"/>
            <person name="Wu L."/>
            <person name="Ma J."/>
        </authorList>
    </citation>
    <scope>NUCLEOTIDE SEQUENCE [LARGE SCALE GENOMIC DNA]</scope>
    <source>
        <strain evidence="5">JCM 15395</strain>
    </source>
</reference>
<dbReference type="Proteomes" id="UP001500866">
    <property type="component" value="Unassembled WGS sequence"/>
</dbReference>
<name>A0ABP3RSP6_9BACI</name>